<dbReference type="Pfam" id="PF02150">
    <property type="entry name" value="Zn_ribbon_RPB9"/>
    <property type="match status" value="1"/>
</dbReference>
<dbReference type="GO" id="GO:0008270">
    <property type="term" value="F:zinc ion binding"/>
    <property type="evidence" value="ECO:0007669"/>
    <property type="project" value="UniProtKB-KW"/>
</dbReference>
<keyword evidence="15" id="KW-1185">Reference proteome</keyword>
<keyword evidence="4 10" id="KW-0479">Metal-binding</keyword>
<dbReference type="Pfam" id="PF01096">
    <property type="entry name" value="Zn_ribbon_TFIIS"/>
    <property type="match status" value="1"/>
</dbReference>
<gene>
    <name evidence="14" type="ORF">CANVERA_P2626</name>
</gene>
<reference evidence="14" key="1">
    <citation type="submission" date="2022-12" db="EMBL/GenBank/DDBJ databases">
        <authorList>
            <person name="Brejova B."/>
        </authorList>
    </citation>
    <scope>NUCLEOTIDE SEQUENCE</scope>
</reference>
<evidence type="ECO:0000256" key="9">
    <source>
        <dbReference type="PIRNR" id="PIRNR005586"/>
    </source>
</evidence>
<dbReference type="GO" id="GO:0003899">
    <property type="term" value="F:DNA-directed RNA polymerase activity"/>
    <property type="evidence" value="ECO:0007669"/>
    <property type="project" value="InterPro"/>
</dbReference>
<dbReference type="FunFam" id="2.20.25.10:FF:000016">
    <property type="entry name" value="DNA-directed RNA polymerase II subunit RPB9"/>
    <property type="match status" value="1"/>
</dbReference>
<dbReference type="InterPro" id="IPR034012">
    <property type="entry name" value="Zn_ribbon_RPB9_C"/>
</dbReference>
<comment type="similarity">
    <text evidence="9 12">Belongs to the archaeal rpoM/eukaryotic RPA12/RPB9/RPC11 RNA polymerase family.</text>
</comment>
<dbReference type="SMART" id="SM00440">
    <property type="entry name" value="ZnF_C2C2"/>
    <property type="match status" value="1"/>
</dbReference>
<dbReference type="CDD" id="cd10508">
    <property type="entry name" value="Zn-ribbon_RPB9"/>
    <property type="match status" value="1"/>
</dbReference>
<dbReference type="GO" id="GO:0001193">
    <property type="term" value="P:maintenance of transcriptional fidelity during transcription elongation by RNA polymerase II"/>
    <property type="evidence" value="ECO:0007669"/>
    <property type="project" value="TreeGrafter"/>
</dbReference>
<feature type="binding site" evidence="10">
    <location>
        <position position="80"/>
    </location>
    <ligand>
        <name>Zn(2+)</name>
        <dbReference type="ChEBI" id="CHEBI:29105"/>
        <label>2</label>
    </ligand>
</feature>
<accession>A0A9W4TTN4</accession>
<feature type="binding site" evidence="10">
    <location>
        <position position="110"/>
    </location>
    <ligand>
        <name>Zn(2+)</name>
        <dbReference type="ChEBI" id="CHEBI:29105"/>
        <label>2</label>
    </ligand>
</feature>
<evidence type="ECO:0000256" key="7">
    <source>
        <dbReference type="ARBA" id="ARBA00023163"/>
    </source>
</evidence>
<evidence type="ECO:0000256" key="10">
    <source>
        <dbReference type="PIRSR" id="PIRSR005586-1"/>
    </source>
</evidence>
<keyword evidence="5 11" id="KW-0863">Zinc-finger</keyword>
<dbReference type="OrthoDB" id="282270at2759"/>
<evidence type="ECO:0000256" key="8">
    <source>
        <dbReference type="ARBA" id="ARBA00023242"/>
    </source>
</evidence>
<evidence type="ECO:0000256" key="12">
    <source>
        <dbReference type="RuleBase" id="RU003474"/>
    </source>
</evidence>
<comment type="caution">
    <text evidence="14">The sequence shown here is derived from an EMBL/GenBank/DDBJ whole genome shotgun (WGS) entry which is preliminary data.</text>
</comment>
<dbReference type="GO" id="GO:0006283">
    <property type="term" value="P:transcription-coupled nucleotide-excision repair"/>
    <property type="evidence" value="ECO:0007669"/>
    <property type="project" value="TreeGrafter"/>
</dbReference>
<feature type="binding site" evidence="10">
    <location>
        <position position="10"/>
    </location>
    <ligand>
        <name>Zn(2+)</name>
        <dbReference type="ChEBI" id="CHEBI:29105"/>
        <label>1</label>
    </ligand>
</feature>
<dbReference type="SUPFAM" id="SSF57783">
    <property type="entry name" value="Zinc beta-ribbon"/>
    <property type="match status" value="2"/>
</dbReference>
<evidence type="ECO:0000313" key="14">
    <source>
        <dbReference type="EMBL" id="CAI5758113.1"/>
    </source>
</evidence>
<dbReference type="AlphaFoldDB" id="A0A9W4TTN4"/>
<dbReference type="FunFam" id="2.20.25.10:FF:000008">
    <property type="entry name" value="DNA-directed RNA polymerase II subunit RPB9"/>
    <property type="match status" value="1"/>
</dbReference>
<evidence type="ECO:0000259" key="13">
    <source>
        <dbReference type="PROSITE" id="PS51133"/>
    </source>
</evidence>
<sequence length="116" mass="13413">MASFRFCEECNNMLYPKEDKTGAEPRLLYACRNCGYTELASDPKVYRHELMTTIGETAGAVKDIGQDPTLPRSNKQCIYCGYDECVFFQSQQRRKDTSMTLFYVCLNDDCKRIFQS</sequence>
<dbReference type="InterPro" id="IPR001222">
    <property type="entry name" value="Znf_TFIIS"/>
</dbReference>
<dbReference type="PIRSF" id="PIRSF005586">
    <property type="entry name" value="RNApol_RpoM"/>
    <property type="match status" value="1"/>
</dbReference>
<dbReference type="PROSITE" id="PS51133">
    <property type="entry name" value="ZF_TFIIS_2"/>
    <property type="match status" value="1"/>
</dbReference>
<evidence type="ECO:0000256" key="1">
    <source>
        <dbReference type="ARBA" id="ARBA00004604"/>
    </source>
</evidence>
<feature type="zinc finger region" description="C4-type" evidence="11">
    <location>
        <begin position="7"/>
        <end position="34"/>
    </location>
</feature>
<evidence type="ECO:0000256" key="11">
    <source>
        <dbReference type="PIRSR" id="PIRSR005586-2"/>
    </source>
</evidence>
<dbReference type="SMART" id="SM00661">
    <property type="entry name" value="RPOL9"/>
    <property type="match status" value="1"/>
</dbReference>
<feature type="binding site" evidence="10">
    <location>
        <position position="34"/>
    </location>
    <ligand>
        <name>Zn(2+)</name>
        <dbReference type="ChEBI" id="CHEBI:29105"/>
        <label>1</label>
    </ligand>
</feature>
<dbReference type="Gene3D" id="2.20.25.10">
    <property type="match status" value="2"/>
</dbReference>
<keyword evidence="3 9" id="KW-0240">DNA-directed RNA polymerase</keyword>
<name>A0A9W4TTN4_9ASCO</name>
<comment type="subunit">
    <text evidence="2">Component of the RNA polymerase II (Pol II) complex consisting of 12 subunits.</text>
</comment>
<evidence type="ECO:0000256" key="3">
    <source>
        <dbReference type="ARBA" id="ARBA00022478"/>
    </source>
</evidence>
<comment type="subcellular location">
    <subcellularLocation>
        <location evidence="1">Nucleus</location>
        <location evidence="1">Nucleolus</location>
    </subcellularLocation>
</comment>
<dbReference type="InterPro" id="IPR012164">
    <property type="entry name" value="Rpa12/Rpb9/Rpc10/TFS"/>
</dbReference>
<protein>
    <recommendedName>
        <fullName evidence="9">DNA-directed RNA polymerase subunit</fullName>
    </recommendedName>
</protein>
<evidence type="ECO:0000256" key="5">
    <source>
        <dbReference type="ARBA" id="ARBA00022771"/>
    </source>
</evidence>
<dbReference type="EMBL" id="CANTUO010000002">
    <property type="protein sequence ID" value="CAI5758113.1"/>
    <property type="molecule type" value="Genomic_DNA"/>
</dbReference>
<evidence type="ECO:0000313" key="15">
    <source>
        <dbReference type="Proteomes" id="UP001152885"/>
    </source>
</evidence>
<feature type="binding site" evidence="10">
    <location>
        <position position="31"/>
    </location>
    <ligand>
        <name>Zn(2+)</name>
        <dbReference type="ChEBI" id="CHEBI:29105"/>
        <label>1</label>
    </ligand>
</feature>
<dbReference type="GO" id="GO:0003676">
    <property type="term" value="F:nucleic acid binding"/>
    <property type="evidence" value="ECO:0007669"/>
    <property type="project" value="InterPro"/>
</dbReference>
<dbReference type="InterPro" id="IPR001529">
    <property type="entry name" value="Zn_ribbon_RPB9"/>
</dbReference>
<feature type="binding site" evidence="10">
    <location>
        <position position="7"/>
    </location>
    <ligand>
        <name>Zn(2+)</name>
        <dbReference type="ChEBI" id="CHEBI:29105"/>
        <label>1</label>
    </ligand>
</feature>
<proteinExistence type="inferred from homology"/>
<organism evidence="14 15">
    <name type="scientific">Candida verbasci</name>
    <dbReference type="NCBI Taxonomy" id="1227364"/>
    <lineage>
        <taxon>Eukaryota</taxon>
        <taxon>Fungi</taxon>
        <taxon>Dikarya</taxon>
        <taxon>Ascomycota</taxon>
        <taxon>Saccharomycotina</taxon>
        <taxon>Pichiomycetes</taxon>
        <taxon>Debaryomycetaceae</taxon>
        <taxon>Candida/Lodderomyces clade</taxon>
        <taxon>Candida</taxon>
    </lineage>
</organism>
<feature type="binding site" evidence="10">
    <location>
        <position position="105"/>
    </location>
    <ligand>
        <name>Zn(2+)</name>
        <dbReference type="ChEBI" id="CHEBI:29105"/>
        <label>2</label>
    </ligand>
</feature>
<feature type="binding site" evidence="10">
    <location>
        <position position="77"/>
    </location>
    <ligand>
        <name>Zn(2+)</name>
        <dbReference type="ChEBI" id="CHEBI:29105"/>
        <label>2</label>
    </ligand>
</feature>
<dbReference type="GO" id="GO:0005730">
    <property type="term" value="C:nucleolus"/>
    <property type="evidence" value="ECO:0007669"/>
    <property type="project" value="UniProtKB-SubCell"/>
</dbReference>
<dbReference type="PROSITE" id="PS00466">
    <property type="entry name" value="ZF_TFIIS_1"/>
    <property type="match status" value="1"/>
</dbReference>
<keyword evidence="6 10" id="KW-0862">Zinc</keyword>
<keyword evidence="8 9" id="KW-0539">Nucleus</keyword>
<dbReference type="GO" id="GO:0005665">
    <property type="term" value="C:RNA polymerase II, core complex"/>
    <property type="evidence" value="ECO:0007669"/>
    <property type="project" value="TreeGrafter"/>
</dbReference>
<evidence type="ECO:0000256" key="2">
    <source>
        <dbReference type="ARBA" id="ARBA00011730"/>
    </source>
</evidence>
<evidence type="ECO:0000256" key="6">
    <source>
        <dbReference type="ARBA" id="ARBA00022833"/>
    </source>
</evidence>
<evidence type="ECO:0000256" key="4">
    <source>
        <dbReference type="ARBA" id="ARBA00022723"/>
    </source>
</evidence>
<feature type="domain" description="TFIIS-type" evidence="13">
    <location>
        <begin position="73"/>
        <end position="115"/>
    </location>
</feature>
<dbReference type="GO" id="GO:0006367">
    <property type="term" value="P:transcription initiation at RNA polymerase II promoter"/>
    <property type="evidence" value="ECO:0007669"/>
    <property type="project" value="TreeGrafter"/>
</dbReference>
<dbReference type="Proteomes" id="UP001152885">
    <property type="component" value="Unassembled WGS sequence"/>
</dbReference>
<keyword evidence="7 9" id="KW-0804">Transcription</keyword>
<comment type="function">
    <text evidence="9">DNA-dependent RNA polymerase catalyzes the transcription of DNA into RNA using the four ribonucleoside triphosphates as substrates.</text>
</comment>
<dbReference type="PANTHER" id="PTHR11239">
    <property type="entry name" value="DNA-DIRECTED RNA POLYMERASE"/>
    <property type="match status" value="1"/>
</dbReference>
<dbReference type="PANTHER" id="PTHR11239:SF1">
    <property type="entry name" value="DNA-DIRECTED RNA POLYMERASE II SUBUNIT RPB9"/>
    <property type="match status" value="1"/>
</dbReference>